<dbReference type="GeneID" id="87809037"/>
<gene>
    <name evidence="2" type="ORF">LOC62_04G005809</name>
</gene>
<protein>
    <submittedName>
        <fullName evidence="2">Uncharacterized protein</fullName>
    </submittedName>
</protein>
<feature type="compositionally biased region" description="Basic and acidic residues" evidence="1">
    <location>
        <begin position="153"/>
        <end position="164"/>
    </location>
</feature>
<accession>A0AAF1BIH7</accession>
<sequence>MGAVLSLPYFRLGRLRRASPAVLPPSPAQSQRTLVISHPRPLAAASLAASAASPDTLLRSTSSVRRARPRTPSRRASARFKAYPYDRDARHHPERQLSLRSAGSRAGRGERRPRPRSYPPLLGDGLPRLREEPAASLGLHLFDDDDDDDGGDDDKRPSSDESHESATVSTTTATTLSALEFLAGPALCTTAAALDPLNSAPRKKKKRRAVLTKHRTIEGGWDWVRAEDLSGWSSA</sequence>
<reference evidence="2" key="1">
    <citation type="submission" date="2023-10" db="EMBL/GenBank/DDBJ databases">
        <authorList>
            <person name="Noh H."/>
        </authorList>
    </citation>
    <scope>NUCLEOTIDE SEQUENCE</scope>
    <source>
        <strain evidence="2">DUCC4014</strain>
    </source>
</reference>
<evidence type="ECO:0000313" key="3">
    <source>
        <dbReference type="Proteomes" id="UP000827549"/>
    </source>
</evidence>
<feature type="compositionally biased region" description="Basic residues" evidence="1">
    <location>
        <begin position="65"/>
        <end position="78"/>
    </location>
</feature>
<keyword evidence="3" id="KW-1185">Reference proteome</keyword>
<feature type="region of interest" description="Disordered" evidence="1">
    <location>
        <begin position="47"/>
        <end position="171"/>
    </location>
</feature>
<dbReference type="RefSeq" id="XP_062628348.1">
    <property type="nucleotide sequence ID" value="XM_062772364.1"/>
</dbReference>
<feature type="compositionally biased region" description="Acidic residues" evidence="1">
    <location>
        <begin position="143"/>
        <end position="152"/>
    </location>
</feature>
<dbReference type="AlphaFoldDB" id="A0AAF1BIH7"/>
<feature type="compositionally biased region" description="Basic and acidic residues" evidence="1">
    <location>
        <begin position="84"/>
        <end position="97"/>
    </location>
</feature>
<dbReference type="Proteomes" id="UP000827549">
    <property type="component" value="Chromosome 4"/>
</dbReference>
<dbReference type="EMBL" id="CP086717">
    <property type="protein sequence ID" value="WOO82316.1"/>
    <property type="molecule type" value="Genomic_DNA"/>
</dbReference>
<name>A0AAF1BIH7_9TREE</name>
<organism evidence="2 3">
    <name type="scientific">Vanrija pseudolonga</name>
    <dbReference type="NCBI Taxonomy" id="143232"/>
    <lineage>
        <taxon>Eukaryota</taxon>
        <taxon>Fungi</taxon>
        <taxon>Dikarya</taxon>
        <taxon>Basidiomycota</taxon>
        <taxon>Agaricomycotina</taxon>
        <taxon>Tremellomycetes</taxon>
        <taxon>Trichosporonales</taxon>
        <taxon>Trichosporonaceae</taxon>
        <taxon>Vanrija</taxon>
    </lineage>
</organism>
<evidence type="ECO:0000256" key="1">
    <source>
        <dbReference type="SAM" id="MobiDB-lite"/>
    </source>
</evidence>
<evidence type="ECO:0000313" key="2">
    <source>
        <dbReference type="EMBL" id="WOO82316.1"/>
    </source>
</evidence>
<proteinExistence type="predicted"/>
<feature type="compositionally biased region" description="Low complexity" evidence="1">
    <location>
        <begin position="47"/>
        <end position="64"/>
    </location>
</feature>